<dbReference type="Proteomes" id="UP000515135">
    <property type="component" value="Unplaced"/>
</dbReference>
<evidence type="ECO:0000256" key="2">
    <source>
        <dbReference type="RuleBase" id="RU000363"/>
    </source>
</evidence>
<reference evidence="5" key="1">
    <citation type="submission" date="2025-08" db="UniProtKB">
        <authorList>
            <consortium name="RefSeq"/>
        </authorList>
    </citation>
    <scope>IDENTIFICATION</scope>
    <source>
        <tissue evidence="5">Gonad</tissue>
    </source>
</reference>
<name>A0A6P4YSK7_BRABE</name>
<protein>
    <submittedName>
        <fullName evidence="5">Retinol dehydrogenase 13-like</fullName>
    </submittedName>
</protein>
<gene>
    <name evidence="5" type="primary">LOC109472192</name>
</gene>
<accession>A0A6P4YSK7</accession>
<dbReference type="KEGG" id="bbel:109472192"/>
<organism evidence="4 5">
    <name type="scientific">Branchiostoma belcheri</name>
    <name type="common">Amphioxus</name>
    <dbReference type="NCBI Taxonomy" id="7741"/>
    <lineage>
        <taxon>Eukaryota</taxon>
        <taxon>Metazoa</taxon>
        <taxon>Chordata</taxon>
        <taxon>Cephalochordata</taxon>
        <taxon>Leptocardii</taxon>
        <taxon>Amphioxiformes</taxon>
        <taxon>Branchiostomatidae</taxon>
        <taxon>Branchiostoma</taxon>
    </lineage>
</organism>
<dbReference type="AlphaFoldDB" id="A0A6P4YSK7"/>
<dbReference type="InterPro" id="IPR002347">
    <property type="entry name" value="SDR_fam"/>
</dbReference>
<dbReference type="OrthoDB" id="191139at2759"/>
<keyword evidence="4" id="KW-1185">Reference proteome</keyword>
<dbReference type="NCBIfam" id="NF004846">
    <property type="entry name" value="PRK06197.1"/>
    <property type="match status" value="1"/>
</dbReference>
<dbReference type="FunFam" id="3.40.50.720:FF:000353">
    <property type="entry name" value="WW domain-containing oxidoreductase"/>
    <property type="match status" value="1"/>
</dbReference>
<dbReference type="Pfam" id="PF00106">
    <property type="entry name" value="adh_short"/>
    <property type="match status" value="1"/>
</dbReference>
<feature type="region of interest" description="Disordered" evidence="3">
    <location>
        <begin position="292"/>
        <end position="316"/>
    </location>
</feature>
<sequence length="316" mass="34344">MPSMCQSKARLDGKTVIITGANQGIGFETAKDLAGRGAKIILACRDLTRAQKAADDIKEETKNENIVVHQLNLASLASVRSFAQKINETEEQLNILINNAGVMAPPKTQTEDGFELQFGVNHLGHFLLTNLLLDLLKKSAPSRVVNVSSMAHKGGNLNFDDLQWEKRQYVPFDAYGDSKIANISFTRELARKLEGTGVTTYSLHPGVIKTDLYNHLGTSMGWKSGVINTFAKWFGKTVVQGAQTTIHCAVMEGLEDKTGQYFSDCAPKQPSSRARDDDVARRLWEVSEKLVGLSGQQTSAEGTSAEGAAQAEAQAS</sequence>
<dbReference type="InterPro" id="IPR036291">
    <property type="entry name" value="NAD(P)-bd_dom_sf"/>
</dbReference>
<dbReference type="GO" id="GO:0016491">
    <property type="term" value="F:oxidoreductase activity"/>
    <property type="evidence" value="ECO:0007669"/>
    <property type="project" value="UniProtKB-KW"/>
</dbReference>
<dbReference type="PANTHER" id="PTHR43157">
    <property type="entry name" value="PHOSPHATIDYLINOSITOL-GLYCAN BIOSYNTHESIS CLASS F PROTEIN-RELATED"/>
    <property type="match status" value="1"/>
</dbReference>
<evidence type="ECO:0000256" key="1">
    <source>
        <dbReference type="ARBA" id="ARBA00023002"/>
    </source>
</evidence>
<comment type="similarity">
    <text evidence="2">Belongs to the short-chain dehydrogenases/reductases (SDR) family.</text>
</comment>
<dbReference type="SUPFAM" id="SSF51735">
    <property type="entry name" value="NAD(P)-binding Rossmann-fold domains"/>
    <property type="match status" value="1"/>
</dbReference>
<evidence type="ECO:0000256" key="3">
    <source>
        <dbReference type="SAM" id="MobiDB-lite"/>
    </source>
</evidence>
<evidence type="ECO:0000313" key="4">
    <source>
        <dbReference type="Proteomes" id="UP000515135"/>
    </source>
</evidence>
<dbReference type="PANTHER" id="PTHR43157:SF31">
    <property type="entry name" value="PHOSPHATIDYLINOSITOL-GLYCAN BIOSYNTHESIS CLASS F PROTEIN"/>
    <property type="match status" value="1"/>
</dbReference>
<proteinExistence type="inferred from homology"/>
<dbReference type="PRINTS" id="PR00080">
    <property type="entry name" value="SDRFAMILY"/>
</dbReference>
<keyword evidence="1" id="KW-0560">Oxidoreductase</keyword>
<feature type="compositionally biased region" description="Low complexity" evidence="3">
    <location>
        <begin position="298"/>
        <end position="316"/>
    </location>
</feature>
<dbReference type="Gene3D" id="3.40.50.720">
    <property type="entry name" value="NAD(P)-binding Rossmann-like Domain"/>
    <property type="match status" value="1"/>
</dbReference>
<dbReference type="RefSeq" id="XP_019627348.1">
    <property type="nucleotide sequence ID" value="XM_019771789.1"/>
</dbReference>
<dbReference type="GeneID" id="109472192"/>
<evidence type="ECO:0000313" key="5">
    <source>
        <dbReference type="RefSeq" id="XP_019627348.1"/>
    </source>
</evidence>
<dbReference type="PRINTS" id="PR00081">
    <property type="entry name" value="GDHRDH"/>
</dbReference>